<dbReference type="Pfam" id="PF13332">
    <property type="entry name" value="Fil_haemagg_2"/>
    <property type="match status" value="2"/>
</dbReference>
<sequence length="236" mass="24179">MEGTHTASSVSGGETNLTANNVNIAGSKVSATKTDLNINANNVNTQAQHNSATSTKKNTDVGITNTVTVTESGITNKLSLGIQHSQANSSTTSAQGSQLSAANNLNINANQAINHSGSQLNAGQNIAENAQNVSHKSENNTENSNKKNVDVGLTLTTSLDKNKVVSGSLVLGASGGREQSSATNAQSTTVTAGNDVNVNANHLIDVGTQYQGGGNVNLNSQSHNIQSAQTPSRMIN</sequence>
<accession>A0A448ML39</accession>
<proteinExistence type="predicted"/>
<protein>
    <submittedName>
        <fullName evidence="1">Hemolysin</fullName>
    </submittedName>
</protein>
<dbReference type="GO" id="GO:0003824">
    <property type="term" value="F:catalytic activity"/>
    <property type="evidence" value="ECO:0007669"/>
    <property type="project" value="UniProtKB-ARBA"/>
</dbReference>
<dbReference type="KEGG" id="rpne:NCTC8284_01069"/>
<organism evidence="1 2">
    <name type="scientific">Rodentibacter pneumotropicus</name>
    <dbReference type="NCBI Taxonomy" id="758"/>
    <lineage>
        <taxon>Bacteria</taxon>
        <taxon>Pseudomonadati</taxon>
        <taxon>Pseudomonadota</taxon>
        <taxon>Gammaproteobacteria</taxon>
        <taxon>Pasteurellales</taxon>
        <taxon>Pasteurellaceae</taxon>
        <taxon>Rodentibacter</taxon>
    </lineage>
</organism>
<reference evidence="1 2" key="1">
    <citation type="submission" date="2018-12" db="EMBL/GenBank/DDBJ databases">
        <authorList>
            <consortium name="Pathogen Informatics"/>
        </authorList>
    </citation>
    <scope>NUCLEOTIDE SEQUENCE [LARGE SCALE GENOMIC DNA]</scope>
    <source>
        <strain evidence="1 2">NCTC8284</strain>
    </source>
</reference>
<name>A0A448ML39_9PAST</name>
<dbReference type="InterPro" id="IPR025157">
    <property type="entry name" value="Hemagglutinin_rpt"/>
</dbReference>
<evidence type="ECO:0000313" key="2">
    <source>
        <dbReference type="Proteomes" id="UP000278733"/>
    </source>
</evidence>
<evidence type="ECO:0000313" key="1">
    <source>
        <dbReference type="EMBL" id="VEH65914.1"/>
    </source>
</evidence>
<dbReference type="EMBL" id="LR134405">
    <property type="protein sequence ID" value="VEH65914.1"/>
    <property type="molecule type" value="Genomic_DNA"/>
</dbReference>
<dbReference type="Proteomes" id="UP000278733">
    <property type="component" value="Chromosome"/>
</dbReference>
<dbReference type="AlphaFoldDB" id="A0A448ML39"/>
<gene>
    <name evidence="1" type="primary">shlA_1</name>
    <name evidence="1" type="ORF">NCTC8284_01069</name>
</gene>